<comment type="caution">
    <text evidence="6">The sequence shown here is derived from an EMBL/GenBank/DDBJ whole genome shotgun (WGS) entry which is preliminary data.</text>
</comment>
<dbReference type="AlphaFoldDB" id="A0A9D4K3B3"/>
<evidence type="ECO:0000259" key="5">
    <source>
        <dbReference type="PROSITE" id="PS51999"/>
    </source>
</evidence>
<dbReference type="GO" id="GO:0008270">
    <property type="term" value="F:zinc ion binding"/>
    <property type="evidence" value="ECO:0007669"/>
    <property type="project" value="UniProtKB-KW"/>
</dbReference>
<dbReference type="Pfam" id="PF06839">
    <property type="entry name" value="Zn_ribbon_GRF"/>
    <property type="match status" value="1"/>
</dbReference>
<dbReference type="PROSITE" id="PS51999">
    <property type="entry name" value="ZF_GRF"/>
    <property type="match status" value="1"/>
</dbReference>
<keyword evidence="3" id="KW-0862">Zinc</keyword>
<evidence type="ECO:0000313" key="6">
    <source>
        <dbReference type="EMBL" id="KAH3832221.1"/>
    </source>
</evidence>
<organism evidence="6 7">
    <name type="scientific">Dreissena polymorpha</name>
    <name type="common">Zebra mussel</name>
    <name type="synonym">Mytilus polymorpha</name>
    <dbReference type="NCBI Taxonomy" id="45954"/>
    <lineage>
        <taxon>Eukaryota</taxon>
        <taxon>Metazoa</taxon>
        <taxon>Spiralia</taxon>
        <taxon>Lophotrochozoa</taxon>
        <taxon>Mollusca</taxon>
        <taxon>Bivalvia</taxon>
        <taxon>Autobranchia</taxon>
        <taxon>Heteroconchia</taxon>
        <taxon>Euheterodonta</taxon>
        <taxon>Imparidentia</taxon>
        <taxon>Neoheterodontei</taxon>
        <taxon>Myida</taxon>
        <taxon>Dreissenoidea</taxon>
        <taxon>Dreissenidae</taxon>
        <taxon>Dreissena</taxon>
    </lineage>
</organism>
<dbReference type="InterPro" id="IPR010666">
    <property type="entry name" value="Znf_GRF"/>
</dbReference>
<reference evidence="6" key="2">
    <citation type="submission" date="2020-11" db="EMBL/GenBank/DDBJ databases">
        <authorList>
            <person name="McCartney M.A."/>
            <person name="Auch B."/>
            <person name="Kono T."/>
            <person name="Mallez S."/>
            <person name="Becker A."/>
            <person name="Gohl D.M."/>
            <person name="Silverstein K.A.T."/>
            <person name="Koren S."/>
            <person name="Bechman K.B."/>
            <person name="Herman A."/>
            <person name="Abrahante J.E."/>
            <person name="Garbe J."/>
        </authorList>
    </citation>
    <scope>NUCLEOTIDE SEQUENCE</scope>
    <source>
        <strain evidence="6">Duluth1</strain>
        <tissue evidence="6">Whole animal</tissue>
    </source>
</reference>
<evidence type="ECO:0000256" key="4">
    <source>
        <dbReference type="PROSITE-ProRule" id="PRU01343"/>
    </source>
</evidence>
<accession>A0A9D4K3B3</accession>
<keyword evidence="2 4" id="KW-0863">Zinc-finger</keyword>
<evidence type="ECO:0000313" key="7">
    <source>
        <dbReference type="Proteomes" id="UP000828390"/>
    </source>
</evidence>
<evidence type="ECO:0000256" key="3">
    <source>
        <dbReference type="ARBA" id="ARBA00022833"/>
    </source>
</evidence>
<dbReference type="EMBL" id="JAIWYP010000004">
    <property type="protein sequence ID" value="KAH3832221.1"/>
    <property type="molecule type" value="Genomic_DNA"/>
</dbReference>
<feature type="domain" description="GRF-type" evidence="5">
    <location>
        <begin position="42"/>
        <end position="85"/>
    </location>
</feature>
<gene>
    <name evidence="6" type="ORF">DPMN_105501</name>
</gene>
<sequence>MVLLDKWITIYIEPFLDHFRAIMDFYHNEKAARWADEQFPICAGHGKPCTILTVMQIWPNDGRSFFTRKLHKNKQCKFSEWAEGYD</sequence>
<evidence type="ECO:0000256" key="2">
    <source>
        <dbReference type="ARBA" id="ARBA00022771"/>
    </source>
</evidence>
<proteinExistence type="predicted"/>
<reference evidence="6" key="1">
    <citation type="journal article" date="2019" name="bioRxiv">
        <title>The Genome of the Zebra Mussel, Dreissena polymorpha: A Resource for Invasive Species Research.</title>
        <authorList>
            <person name="McCartney M.A."/>
            <person name="Auch B."/>
            <person name="Kono T."/>
            <person name="Mallez S."/>
            <person name="Zhang Y."/>
            <person name="Obille A."/>
            <person name="Becker A."/>
            <person name="Abrahante J.E."/>
            <person name="Garbe J."/>
            <person name="Badalamenti J.P."/>
            <person name="Herman A."/>
            <person name="Mangelson H."/>
            <person name="Liachko I."/>
            <person name="Sullivan S."/>
            <person name="Sone E.D."/>
            <person name="Koren S."/>
            <person name="Silverstein K.A.T."/>
            <person name="Beckman K.B."/>
            <person name="Gohl D.M."/>
        </authorList>
    </citation>
    <scope>NUCLEOTIDE SEQUENCE</scope>
    <source>
        <strain evidence="6">Duluth1</strain>
        <tissue evidence="6">Whole animal</tissue>
    </source>
</reference>
<name>A0A9D4K3B3_DREPO</name>
<keyword evidence="7" id="KW-1185">Reference proteome</keyword>
<protein>
    <recommendedName>
        <fullName evidence="5">GRF-type domain-containing protein</fullName>
    </recommendedName>
</protein>
<evidence type="ECO:0000256" key="1">
    <source>
        <dbReference type="ARBA" id="ARBA00022723"/>
    </source>
</evidence>
<keyword evidence="1" id="KW-0479">Metal-binding</keyword>
<dbReference type="Proteomes" id="UP000828390">
    <property type="component" value="Unassembled WGS sequence"/>
</dbReference>